<feature type="transmembrane region" description="Helical" evidence="1">
    <location>
        <begin position="51"/>
        <end position="70"/>
    </location>
</feature>
<feature type="transmembrane region" description="Helical" evidence="1">
    <location>
        <begin position="148"/>
        <end position="169"/>
    </location>
</feature>
<protein>
    <submittedName>
        <fullName evidence="2">Uncharacterized protein</fullName>
    </submittedName>
</protein>
<dbReference type="EMBL" id="CP023344">
    <property type="protein sequence ID" value="ATC63573.1"/>
    <property type="molecule type" value="Genomic_DNA"/>
</dbReference>
<keyword evidence="1" id="KW-0472">Membrane</keyword>
<dbReference type="Proteomes" id="UP000217265">
    <property type="component" value="Chromosome"/>
</dbReference>
<reference evidence="2 3" key="1">
    <citation type="submission" date="2017-09" db="EMBL/GenBank/DDBJ databases">
        <title>Complete genome sequence of Verrucomicrobial strain HZ-65, isolated from freshwater.</title>
        <authorList>
            <person name="Choi A."/>
        </authorList>
    </citation>
    <scope>NUCLEOTIDE SEQUENCE [LARGE SCALE GENOMIC DNA]</scope>
    <source>
        <strain evidence="2 3">HZ-65</strain>
    </source>
</reference>
<gene>
    <name evidence="2" type="ORF">CMV30_06175</name>
</gene>
<evidence type="ECO:0000313" key="2">
    <source>
        <dbReference type="EMBL" id="ATC63573.1"/>
    </source>
</evidence>
<proteinExistence type="predicted"/>
<keyword evidence="1" id="KW-1133">Transmembrane helix</keyword>
<feature type="transmembrane region" description="Helical" evidence="1">
    <location>
        <begin position="12"/>
        <end position="31"/>
    </location>
</feature>
<dbReference type="AlphaFoldDB" id="A0A290Q561"/>
<keyword evidence="1" id="KW-0812">Transmembrane</keyword>
<keyword evidence="3" id="KW-1185">Reference proteome</keyword>
<evidence type="ECO:0000313" key="3">
    <source>
        <dbReference type="Proteomes" id="UP000217265"/>
    </source>
</evidence>
<accession>A0A290Q561</accession>
<dbReference type="KEGG" id="vbh:CMV30_06175"/>
<evidence type="ECO:0000256" key="1">
    <source>
        <dbReference type="SAM" id="Phobius"/>
    </source>
</evidence>
<dbReference type="RefSeq" id="WP_096055205.1">
    <property type="nucleotide sequence ID" value="NZ_CP023344.1"/>
</dbReference>
<name>A0A290Q561_9BACT</name>
<organism evidence="2 3">
    <name type="scientific">Nibricoccus aquaticus</name>
    <dbReference type="NCBI Taxonomy" id="2576891"/>
    <lineage>
        <taxon>Bacteria</taxon>
        <taxon>Pseudomonadati</taxon>
        <taxon>Verrucomicrobiota</taxon>
        <taxon>Opitutia</taxon>
        <taxon>Opitutales</taxon>
        <taxon>Opitutaceae</taxon>
        <taxon>Nibricoccus</taxon>
    </lineage>
</organism>
<feature type="transmembrane region" description="Helical" evidence="1">
    <location>
        <begin position="82"/>
        <end position="103"/>
    </location>
</feature>
<sequence>MADSVEQSKWGKFIGETTAITVIGSVLYFWGRAYTNQLVRSSGFPAELFEFSLYDVLFSTWLPVILSLIYGVGVAFLWYTRYFYGTLICWILVGPLYVLLWPFRFIQADKLRPFGKRVFLLIDRIVQWLKRHTPESFLENAEKIDDLIVPKCLAALIAIAFGFGGAVYLEHKAKNDFETLSTALNKKQIRLVHEDGKETTGQQVVSLGGGVILDVTNSSGQINRVLIRGSDIKQVTQLPPLAPKEPSISAAPALK</sequence>